<organism evidence="1 2">
    <name type="scientific">Altererythrobacter epoxidivorans</name>
    <dbReference type="NCBI Taxonomy" id="361183"/>
    <lineage>
        <taxon>Bacteria</taxon>
        <taxon>Pseudomonadati</taxon>
        <taxon>Pseudomonadota</taxon>
        <taxon>Alphaproteobacteria</taxon>
        <taxon>Sphingomonadales</taxon>
        <taxon>Erythrobacteraceae</taxon>
        <taxon>Altererythrobacter</taxon>
    </lineage>
</organism>
<name>A0A0M3T9Z3_9SPHN</name>
<dbReference type="STRING" id="361183.AMC99_00859"/>
<dbReference type="RefSeq" id="WP_061923177.1">
    <property type="nucleotide sequence ID" value="NZ_CP012669.1"/>
</dbReference>
<protein>
    <recommendedName>
        <fullName evidence="3">Tetratricopeptide repeat protein</fullName>
    </recommendedName>
</protein>
<evidence type="ECO:0000313" key="2">
    <source>
        <dbReference type="Proteomes" id="UP000057938"/>
    </source>
</evidence>
<proteinExistence type="predicted"/>
<keyword evidence="2" id="KW-1185">Reference proteome</keyword>
<evidence type="ECO:0008006" key="3">
    <source>
        <dbReference type="Google" id="ProtNLM"/>
    </source>
</evidence>
<dbReference type="OrthoDB" id="7432981at2"/>
<sequence>MADWYRQTEWNDEIEAFFFEKLRRARAQRDQYIVIQALTLAESFPEVALRLVDFYFETRTDNFDDARARMAASRARFASGGYEKALDEYLEGISDKGDGQALYVGSPIQFAFLAARYMSEKHYLPALDILHGIGQPPDTAPDMVLMYNAGYALILHETGKDPNGAAAMAEKALALEEDFLAQFADVVWRLRGITRR</sequence>
<gene>
    <name evidence="1" type="ORF">AMC99_00859</name>
</gene>
<accession>A0A0M3T9Z3</accession>
<dbReference type="KEGG" id="aep:AMC99_00859"/>
<dbReference type="Proteomes" id="UP000057938">
    <property type="component" value="Chromosome"/>
</dbReference>
<evidence type="ECO:0000313" key="1">
    <source>
        <dbReference type="EMBL" id="ALE16162.1"/>
    </source>
</evidence>
<dbReference type="EMBL" id="CP012669">
    <property type="protein sequence ID" value="ALE16162.1"/>
    <property type="molecule type" value="Genomic_DNA"/>
</dbReference>
<dbReference type="AlphaFoldDB" id="A0A0M3T9Z3"/>
<dbReference type="PATRIC" id="fig|361183.4.peg.842"/>
<reference evidence="1 2" key="1">
    <citation type="submission" date="2015-09" db="EMBL/GenBank/DDBJ databases">
        <title>Complete genome sequence of a benzo[a]pyrene-degrading bacterium Altererythrobacter epoxidivorans CGMCC 1.7731T.</title>
        <authorList>
            <person name="Li Z."/>
            <person name="Cheng H."/>
            <person name="Huo Y."/>
            <person name="Xu X."/>
        </authorList>
    </citation>
    <scope>NUCLEOTIDE SEQUENCE [LARGE SCALE GENOMIC DNA]</scope>
    <source>
        <strain evidence="1 2">CGMCC 1.7731</strain>
    </source>
</reference>